<dbReference type="InterPro" id="IPR011010">
    <property type="entry name" value="DNA_brk_join_enz"/>
</dbReference>
<reference evidence="7 8" key="1">
    <citation type="submission" date="2019-07" db="EMBL/GenBank/DDBJ databases">
        <title>Whole genome shotgun sequence of Nocardia ninae NBRC 108245.</title>
        <authorList>
            <person name="Hosoyama A."/>
            <person name="Uohara A."/>
            <person name="Ohji S."/>
            <person name="Ichikawa N."/>
        </authorList>
    </citation>
    <scope>NUCLEOTIDE SEQUENCE [LARGE SCALE GENOMIC DNA]</scope>
    <source>
        <strain evidence="7 8">NBRC 108245</strain>
    </source>
</reference>
<accession>A0A511MCE0</accession>
<dbReference type="GO" id="GO:0003677">
    <property type="term" value="F:DNA binding"/>
    <property type="evidence" value="ECO:0007669"/>
    <property type="project" value="UniProtKB-UniRule"/>
</dbReference>
<evidence type="ECO:0000259" key="6">
    <source>
        <dbReference type="PROSITE" id="PS51900"/>
    </source>
</evidence>
<name>A0A511MCE0_9NOCA</name>
<feature type="domain" description="Tyr recombinase" evidence="5">
    <location>
        <begin position="174"/>
        <end position="366"/>
    </location>
</feature>
<comment type="similarity">
    <text evidence="1">Belongs to the 'phage' integrase family.</text>
</comment>
<dbReference type="SUPFAM" id="SSF56349">
    <property type="entry name" value="DNA breaking-rejoining enzymes"/>
    <property type="match status" value="1"/>
</dbReference>
<dbReference type="AlphaFoldDB" id="A0A511MCE0"/>
<evidence type="ECO:0000313" key="7">
    <source>
        <dbReference type="EMBL" id="GEM38259.1"/>
    </source>
</evidence>
<dbReference type="Pfam" id="PF00589">
    <property type="entry name" value="Phage_integrase"/>
    <property type="match status" value="1"/>
</dbReference>
<proteinExistence type="inferred from homology"/>
<dbReference type="CDD" id="cd01189">
    <property type="entry name" value="INT_ICEBs1_C_like"/>
    <property type="match status" value="1"/>
</dbReference>
<dbReference type="PANTHER" id="PTHR30349:SF64">
    <property type="entry name" value="PROPHAGE INTEGRASE INTD-RELATED"/>
    <property type="match status" value="1"/>
</dbReference>
<sequence>MPSIRERTTKRGPSYFQVLFRHNKRQCSERFDTLDEAERWQAVLNLYGPAEALNFLYAEAEKADDASAVPNIHDAFTEIIDSMTGVEPGTRHRYRRVLVNDIEPFFGALSPVTVFCETVIGRWINHLAENVGNAAKTIANKHGVLFGILKKLARRGVIPSNPCEQTELPRVVRAEMDHLEPEEFAALLRALPERWRLLVEFMVASGARWGEVTALRVRDINRRACTARIHQAWKYTGGKRRLGPPKTKKSTRTLNLPVGLVAKLPLDGRDLDEWLFCTGDGEPVSISHFYKDVWVPTRDALSLAANDPLSGKHPRIHDLRHTCAAWMLSAGVPIHVVQAHLGHESIKTTVDTYGHLDRRAAADAAAVIGAKLAPQPSEPAPLPPELTPLSPALAKVISLPAPVYDTPAFAKVA</sequence>
<evidence type="ECO:0000256" key="4">
    <source>
        <dbReference type="PROSITE-ProRule" id="PRU01248"/>
    </source>
</evidence>
<dbReference type="Gene3D" id="1.10.443.10">
    <property type="entry name" value="Intergrase catalytic core"/>
    <property type="match status" value="1"/>
</dbReference>
<dbReference type="InterPro" id="IPR013762">
    <property type="entry name" value="Integrase-like_cat_sf"/>
</dbReference>
<organism evidence="7 8">
    <name type="scientific">Nocardia ninae NBRC 108245</name>
    <dbReference type="NCBI Taxonomy" id="1210091"/>
    <lineage>
        <taxon>Bacteria</taxon>
        <taxon>Bacillati</taxon>
        <taxon>Actinomycetota</taxon>
        <taxon>Actinomycetes</taxon>
        <taxon>Mycobacteriales</taxon>
        <taxon>Nocardiaceae</taxon>
        <taxon>Nocardia</taxon>
    </lineage>
</organism>
<protein>
    <recommendedName>
        <fullName evidence="9">Site-specific integrase</fullName>
    </recommendedName>
</protein>
<comment type="caution">
    <text evidence="7">The sequence shown here is derived from an EMBL/GenBank/DDBJ whole genome shotgun (WGS) entry which is preliminary data.</text>
</comment>
<dbReference type="PROSITE" id="PS51898">
    <property type="entry name" value="TYR_RECOMBINASE"/>
    <property type="match status" value="1"/>
</dbReference>
<evidence type="ECO:0000256" key="1">
    <source>
        <dbReference type="ARBA" id="ARBA00008857"/>
    </source>
</evidence>
<dbReference type="PROSITE" id="PS51900">
    <property type="entry name" value="CB"/>
    <property type="match status" value="1"/>
</dbReference>
<dbReference type="GO" id="GO:0006310">
    <property type="term" value="P:DNA recombination"/>
    <property type="evidence" value="ECO:0007669"/>
    <property type="project" value="UniProtKB-KW"/>
</dbReference>
<dbReference type="Gene3D" id="1.10.150.130">
    <property type="match status" value="1"/>
</dbReference>
<keyword evidence="3" id="KW-0233">DNA recombination</keyword>
<dbReference type="InterPro" id="IPR010998">
    <property type="entry name" value="Integrase_recombinase_N"/>
</dbReference>
<feature type="domain" description="Core-binding (CB)" evidence="6">
    <location>
        <begin position="70"/>
        <end position="153"/>
    </location>
</feature>
<evidence type="ECO:0000256" key="3">
    <source>
        <dbReference type="ARBA" id="ARBA00023172"/>
    </source>
</evidence>
<keyword evidence="2 4" id="KW-0238">DNA-binding</keyword>
<dbReference type="EMBL" id="BJXA01000014">
    <property type="protein sequence ID" value="GEM38259.1"/>
    <property type="molecule type" value="Genomic_DNA"/>
</dbReference>
<gene>
    <name evidence="7" type="ORF">NN4_27780</name>
</gene>
<evidence type="ECO:0008006" key="9">
    <source>
        <dbReference type="Google" id="ProtNLM"/>
    </source>
</evidence>
<dbReference type="GO" id="GO:0015074">
    <property type="term" value="P:DNA integration"/>
    <property type="evidence" value="ECO:0007669"/>
    <property type="project" value="InterPro"/>
</dbReference>
<dbReference type="RefSeq" id="WP_186818403.1">
    <property type="nucleotide sequence ID" value="NZ_BJXA01000014.1"/>
</dbReference>
<evidence type="ECO:0000259" key="5">
    <source>
        <dbReference type="PROSITE" id="PS51898"/>
    </source>
</evidence>
<dbReference type="InterPro" id="IPR050090">
    <property type="entry name" value="Tyrosine_recombinase_XerCD"/>
</dbReference>
<keyword evidence="8" id="KW-1185">Reference proteome</keyword>
<dbReference type="InterPro" id="IPR044068">
    <property type="entry name" value="CB"/>
</dbReference>
<dbReference type="InterPro" id="IPR002104">
    <property type="entry name" value="Integrase_catalytic"/>
</dbReference>
<dbReference type="PANTHER" id="PTHR30349">
    <property type="entry name" value="PHAGE INTEGRASE-RELATED"/>
    <property type="match status" value="1"/>
</dbReference>
<evidence type="ECO:0000313" key="8">
    <source>
        <dbReference type="Proteomes" id="UP000321424"/>
    </source>
</evidence>
<evidence type="ECO:0000256" key="2">
    <source>
        <dbReference type="ARBA" id="ARBA00023125"/>
    </source>
</evidence>
<dbReference type="Proteomes" id="UP000321424">
    <property type="component" value="Unassembled WGS sequence"/>
</dbReference>